<proteinExistence type="predicted"/>
<dbReference type="Proteomes" id="UP001165120">
    <property type="component" value="Unassembled WGS sequence"/>
</dbReference>
<gene>
    <name evidence="2" type="ORF">Cboi02_000298900</name>
</gene>
<organism evidence="2 3">
    <name type="scientific">Candida boidinii</name>
    <name type="common">Yeast</name>
    <dbReference type="NCBI Taxonomy" id="5477"/>
    <lineage>
        <taxon>Eukaryota</taxon>
        <taxon>Fungi</taxon>
        <taxon>Dikarya</taxon>
        <taxon>Ascomycota</taxon>
        <taxon>Saccharomycotina</taxon>
        <taxon>Pichiomycetes</taxon>
        <taxon>Pichiales</taxon>
        <taxon>Pichiaceae</taxon>
        <taxon>Ogataea</taxon>
        <taxon>Ogataea/Candida clade</taxon>
    </lineage>
</organism>
<evidence type="ECO:0000313" key="2">
    <source>
        <dbReference type="EMBL" id="GME70864.1"/>
    </source>
</evidence>
<evidence type="ECO:0000256" key="1">
    <source>
        <dbReference type="SAM" id="MobiDB-lite"/>
    </source>
</evidence>
<feature type="region of interest" description="Disordered" evidence="1">
    <location>
        <begin position="88"/>
        <end position="149"/>
    </location>
</feature>
<feature type="compositionally biased region" description="Low complexity" evidence="1">
    <location>
        <begin position="88"/>
        <end position="129"/>
    </location>
</feature>
<feature type="region of interest" description="Disordered" evidence="1">
    <location>
        <begin position="177"/>
        <end position="218"/>
    </location>
</feature>
<sequence length="218" mass="24555">MSQSHQIPYSQQMHQMQEKPMNGVAIMQQGLAFPTQQQQQQQPFEQFAGLNSTQQPMQLLHVPQIPLQHMPMQQHMPHQQLNQIASHTSQQNLQQTLHQHHQQQQQHFQNAQKSQQQTTHTSQDSMTTPVKRRRGRPPIKPPTEGVGEANLDLNMSINNASSNSAAVVKQGICSTPLMRIGPDRRKSGSLSVSSYPSSTPRSKRTPKKENATIGGNKR</sequence>
<evidence type="ECO:0000313" key="3">
    <source>
        <dbReference type="Proteomes" id="UP001165120"/>
    </source>
</evidence>
<dbReference type="AlphaFoldDB" id="A0A9W6SZH3"/>
<dbReference type="EMBL" id="BSXN01000969">
    <property type="protein sequence ID" value="GME70864.1"/>
    <property type="molecule type" value="Genomic_DNA"/>
</dbReference>
<name>A0A9W6SZH3_CANBO</name>
<accession>A0A9W6SZH3</accession>
<keyword evidence="3" id="KW-1185">Reference proteome</keyword>
<protein>
    <submittedName>
        <fullName evidence="2">Unnamed protein product</fullName>
    </submittedName>
</protein>
<feature type="compositionally biased region" description="Low complexity" evidence="1">
    <location>
        <begin position="188"/>
        <end position="200"/>
    </location>
</feature>
<reference evidence="2" key="1">
    <citation type="submission" date="2023-04" db="EMBL/GenBank/DDBJ databases">
        <title>Candida boidinii NBRC 10035.</title>
        <authorList>
            <person name="Ichikawa N."/>
            <person name="Sato H."/>
            <person name="Tonouchi N."/>
        </authorList>
    </citation>
    <scope>NUCLEOTIDE SEQUENCE</scope>
    <source>
        <strain evidence="2">NBRC 10035</strain>
    </source>
</reference>
<comment type="caution">
    <text evidence="2">The sequence shown here is derived from an EMBL/GenBank/DDBJ whole genome shotgun (WGS) entry which is preliminary data.</text>
</comment>